<keyword evidence="6 8" id="KW-0472">Membrane</keyword>
<dbReference type="PANTHER" id="PTHR10332">
    <property type="entry name" value="EQUILIBRATIVE NUCLEOSIDE TRANSPORTER"/>
    <property type="match status" value="1"/>
</dbReference>
<feature type="transmembrane region" description="Helical" evidence="8">
    <location>
        <begin position="471"/>
        <end position="490"/>
    </location>
</feature>
<dbReference type="EMBL" id="JAIFTL010000384">
    <property type="protein sequence ID" value="KAG9319751.1"/>
    <property type="molecule type" value="Genomic_DNA"/>
</dbReference>
<proteinExistence type="inferred from homology"/>
<accession>A0A9P7ZZJ0</accession>
<feature type="transmembrane region" description="Helical" evidence="8">
    <location>
        <begin position="122"/>
        <end position="142"/>
    </location>
</feature>
<dbReference type="GO" id="GO:0015205">
    <property type="term" value="F:nucleobase transmembrane transporter activity"/>
    <property type="evidence" value="ECO:0007669"/>
    <property type="project" value="TreeGrafter"/>
</dbReference>
<feature type="compositionally biased region" description="Polar residues" evidence="7">
    <location>
        <begin position="9"/>
        <end position="19"/>
    </location>
</feature>
<evidence type="ECO:0000256" key="6">
    <source>
        <dbReference type="ARBA" id="ARBA00023136"/>
    </source>
</evidence>
<dbReference type="Proteomes" id="UP000717515">
    <property type="component" value="Unassembled WGS sequence"/>
</dbReference>
<dbReference type="PANTHER" id="PTHR10332:SF88">
    <property type="entry name" value="EQUILIBRATIVE NUCLEOSIDE TRANSPORTER 1, ISOFORM A"/>
    <property type="match status" value="1"/>
</dbReference>
<gene>
    <name evidence="9" type="ORF">KVV02_003201</name>
</gene>
<feature type="transmembrane region" description="Helical" evidence="8">
    <location>
        <begin position="393"/>
        <end position="413"/>
    </location>
</feature>
<feature type="region of interest" description="Disordered" evidence="7">
    <location>
        <begin position="584"/>
        <end position="712"/>
    </location>
</feature>
<dbReference type="InterPro" id="IPR002259">
    <property type="entry name" value="Eqnu_transpt"/>
</dbReference>
<evidence type="ECO:0000256" key="7">
    <source>
        <dbReference type="SAM" id="MobiDB-lite"/>
    </source>
</evidence>
<sequence>MPAVDETTPLWSQDATNTNHRGEPYAEDDEEHEAQHSLLRHNTVELGPPADPWRISYWIMVIQGASMLLPWNVFITAQGFFKLKFTGSPYENNFQNYFSIAFMGTNLLVVGSSILIQKKAPGTTHIIGSLLLNAAVFLAILVSIQMKQEVDPTTYFFFAMSMLSMSAISTSMVQNGMFGLASKFTGRHVQGVMLGQGLAGAGVAISQIVTQILSPPKGVSYVDDLLRTLDPSLAEQSGGGRHRNRSEGQERSAFLFFSFALAFTAVSILAQALLIRLPIYEFFTEEQPRQPIQFLAPVSPSSSSNNLNAPEPTDARRNSTSSMASAVTNVTITPAMVEENNRRHAEEEALQQQAERVNHYRSTSLGATALATDASAMQLMMDIYPKRKAHPLLLLYISITLVFGLTLSLFPSLTTLVESTNTAPDRGRAYGDLFVPLHFLIYNLGDWTGKALPSFAWFAPNTLHPTRKQQLRYLMAAVSRCVFIPIFLTANLPIPEATRLLPFLIRRDEVWFLLVYLFALTNGYVASVVMMVGPACVLGGEKKARAGVKLGFWLTTGLALGSVASFGRHSHTDTAMITADTRPAASSILSPSSPAPQAPSTPSARPHTLAPHPQRASGLRHYTQHHYTRSPLSTQAPYRSSNNSSSNEESPSKHRPTPPADYARPNNIMSKTIDIRHKHQQATPSSSSTYSNMTSSGSSSNTNNTASEESRRKLRYNDSFDQPEEPFECDVSAILPVKRTTGLSLLSDYEDSDVDSFNSDNEDFEIQGQDNESLAPSERRLAQQERESPYPQQPDDIQARYLEVEPAWSPLQEGDYVDTQDDPCLYQQAHAAQQHHLNDPRSDHSSYSSQLYHEDDPMGGHAARLSTIAEVSELPSINITNTRLHLQQRHDNMPQGPVVISGDLALEDLFVEGQDDL</sequence>
<feature type="transmembrane region" description="Helical" evidence="8">
    <location>
        <begin position="55"/>
        <end position="75"/>
    </location>
</feature>
<keyword evidence="4 8" id="KW-0812">Transmembrane</keyword>
<dbReference type="Pfam" id="PF01733">
    <property type="entry name" value="Nucleoside_tran"/>
    <property type="match status" value="1"/>
</dbReference>
<feature type="compositionally biased region" description="Polar residues" evidence="7">
    <location>
        <begin position="630"/>
        <end position="639"/>
    </location>
</feature>
<organism evidence="9 10">
    <name type="scientific">Mortierella alpina</name>
    <name type="common">Oleaginous fungus</name>
    <name type="synonym">Mortierella renispora</name>
    <dbReference type="NCBI Taxonomy" id="64518"/>
    <lineage>
        <taxon>Eukaryota</taxon>
        <taxon>Fungi</taxon>
        <taxon>Fungi incertae sedis</taxon>
        <taxon>Mucoromycota</taxon>
        <taxon>Mortierellomycotina</taxon>
        <taxon>Mortierellomycetes</taxon>
        <taxon>Mortierellales</taxon>
        <taxon>Mortierellaceae</taxon>
        <taxon>Mortierella</taxon>
    </lineage>
</organism>
<feature type="compositionally biased region" description="Low complexity" evidence="7">
    <location>
        <begin position="295"/>
        <end position="310"/>
    </location>
</feature>
<evidence type="ECO:0000313" key="9">
    <source>
        <dbReference type="EMBL" id="KAG9319751.1"/>
    </source>
</evidence>
<feature type="compositionally biased region" description="Acidic residues" evidence="7">
    <location>
        <begin position="750"/>
        <end position="765"/>
    </location>
</feature>
<keyword evidence="5 8" id="KW-1133">Transmembrane helix</keyword>
<feature type="region of interest" description="Disordered" evidence="7">
    <location>
        <begin position="831"/>
        <end position="851"/>
    </location>
</feature>
<comment type="subcellular location">
    <subcellularLocation>
        <location evidence="1">Membrane</location>
        <topology evidence="1">Multi-pass membrane protein</topology>
    </subcellularLocation>
</comment>
<feature type="compositionally biased region" description="Low complexity" evidence="7">
    <location>
        <begin position="640"/>
        <end position="649"/>
    </location>
</feature>
<feature type="transmembrane region" description="Helical" evidence="8">
    <location>
        <begin position="550"/>
        <end position="567"/>
    </location>
</feature>
<feature type="region of interest" description="Disordered" evidence="7">
    <location>
        <begin position="750"/>
        <end position="794"/>
    </location>
</feature>
<protein>
    <recommendedName>
        <fullName evidence="11">Nucleoside transporter</fullName>
    </recommendedName>
</protein>
<feature type="transmembrane region" description="Helical" evidence="8">
    <location>
        <begin position="253"/>
        <end position="275"/>
    </location>
</feature>
<feature type="transmembrane region" description="Helical" evidence="8">
    <location>
        <begin position="96"/>
        <end position="116"/>
    </location>
</feature>
<evidence type="ECO:0000256" key="4">
    <source>
        <dbReference type="ARBA" id="ARBA00022692"/>
    </source>
</evidence>
<feature type="compositionally biased region" description="Low complexity" evidence="7">
    <location>
        <begin position="685"/>
        <end position="707"/>
    </location>
</feature>
<comment type="similarity">
    <text evidence="2">Belongs to the SLC29A/ENT transporter (TC 2.A.57) family.</text>
</comment>
<evidence type="ECO:0000256" key="3">
    <source>
        <dbReference type="ARBA" id="ARBA00022448"/>
    </source>
</evidence>
<evidence type="ECO:0000256" key="2">
    <source>
        <dbReference type="ARBA" id="ARBA00007965"/>
    </source>
</evidence>
<dbReference type="GO" id="GO:0034257">
    <property type="term" value="F:nicotinamide riboside transmembrane transporter activity"/>
    <property type="evidence" value="ECO:0007669"/>
    <property type="project" value="TreeGrafter"/>
</dbReference>
<dbReference type="GO" id="GO:0005886">
    <property type="term" value="C:plasma membrane"/>
    <property type="evidence" value="ECO:0007669"/>
    <property type="project" value="TreeGrafter"/>
</dbReference>
<dbReference type="GO" id="GO:0000329">
    <property type="term" value="C:fungal-type vacuole membrane"/>
    <property type="evidence" value="ECO:0007669"/>
    <property type="project" value="TreeGrafter"/>
</dbReference>
<feature type="region of interest" description="Disordered" evidence="7">
    <location>
        <begin position="1"/>
        <end position="34"/>
    </location>
</feature>
<reference evidence="9" key="1">
    <citation type="submission" date="2021-07" db="EMBL/GenBank/DDBJ databases">
        <title>Draft genome of Mortierella alpina, strain LL118, isolated from an aspen leaf litter sample.</title>
        <authorList>
            <person name="Yang S."/>
            <person name="Vinatzer B.A."/>
        </authorList>
    </citation>
    <scope>NUCLEOTIDE SEQUENCE</scope>
    <source>
        <strain evidence="9">LL118</strain>
    </source>
</reference>
<feature type="compositionally biased region" description="Basic and acidic residues" evidence="7">
    <location>
        <begin position="777"/>
        <end position="788"/>
    </location>
</feature>
<evidence type="ECO:0000256" key="1">
    <source>
        <dbReference type="ARBA" id="ARBA00004141"/>
    </source>
</evidence>
<feature type="transmembrane region" description="Helical" evidence="8">
    <location>
        <begin position="510"/>
        <end position="538"/>
    </location>
</feature>
<evidence type="ECO:0000313" key="10">
    <source>
        <dbReference type="Proteomes" id="UP000717515"/>
    </source>
</evidence>
<feature type="region of interest" description="Disordered" evidence="7">
    <location>
        <begin position="295"/>
        <end position="324"/>
    </location>
</feature>
<keyword evidence="3" id="KW-0813">Transport</keyword>
<name>A0A9P7ZZJ0_MORAP</name>
<comment type="caution">
    <text evidence="9">The sequence shown here is derived from an EMBL/GenBank/DDBJ whole genome shotgun (WGS) entry which is preliminary data.</text>
</comment>
<evidence type="ECO:0008006" key="11">
    <source>
        <dbReference type="Google" id="ProtNLM"/>
    </source>
</evidence>
<evidence type="ECO:0000256" key="8">
    <source>
        <dbReference type="SAM" id="Phobius"/>
    </source>
</evidence>
<feature type="transmembrane region" description="Helical" evidence="8">
    <location>
        <begin position="154"/>
        <end position="173"/>
    </location>
</feature>
<dbReference type="AlphaFoldDB" id="A0A9P7ZZJ0"/>
<evidence type="ECO:0000256" key="5">
    <source>
        <dbReference type="ARBA" id="ARBA00022989"/>
    </source>
</evidence>
<feature type="non-terminal residue" evidence="9">
    <location>
        <position position="1"/>
    </location>
</feature>